<sequence length="128" mass="14858">MTTQSECNVREGIVHCDHYFLFLSISLQFPDLSILTAKPDRLFFLFSAFSQSAPERIARFIHLQSKPPDLRHRWVKMMQPTMHNSELILKSDHPIYTRISVSVHCDYQFCTLFATSTKKSVSAIRVSH</sequence>
<comment type="caution">
    <text evidence="1">The sequence shown here is derived from an EMBL/GenBank/DDBJ whole genome shotgun (WGS) entry which is preliminary data.</text>
</comment>
<protein>
    <submittedName>
        <fullName evidence="1">Uncharacterized protein</fullName>
    </submittedName>
</protein>
<name>A0A4E0R461_FASHE</name>
<accession>A0A4E0R461</accession>
<proteinExistence type="predicted"/>
<organism evidence="1 2">
    <name type="scientific">Fasciola hepatica</name>
    <name type="common">Liver fluke</name>
    <dbReference type="NCBI Taxonomy" id="6192"/>
    <lineage>
        <taxon>Eukaryota</taxon>
        <taxon>Metazoa</taxon>
        <taxon>Spiralia</taxon>
        <taxon>Lophotrochozoa</taxon>
        <taxon>Platyhelminthes</taxon>
        <taxon>Trematoda</taxon>
        <taxon>Digenea</taxon>
        <taxon>Plagiorchiida</taxon>
        <taxon>Echinostomata</taxon>
        <taxon>Echinostomatoidea</taxon>
        <taxon>Fasciolidae</taxon>
        <taxon>Fasciola</taxon>
    </lineage>
</organism>
<keyword evidence="2" id="KW-1185">Reference proteome</keyword>
<dbReference type="Proteomes" id="UP000230066">
    <property type="component" value="Unassembled WGS sequence"/>
</dbReference>
<gene>
    <name evidence="1" type="ORF">D915_007486</name>
</gene>
<evidence type="ECO:0000313" key="1">
    <source>
        <dbReference type="EMBL" id="THD21945.1"/>
    </source>
</evidence>
<evidence type="ECO:0000313" key="2">
    <source>
        <dbReference type="Proteomes" id="UP000230066"/>
    </source>
</evidence>
<dbReference type="AlphaFoldDB" id="A0A4E0R461"/>
<reference evidence="1" key="1">
    <citation type="submission" date="2019-03" db="EMBL/GenBank/DDBJ databases">
        <title>Improved annotation for the trematode Fasciola hepatica.</title>
        <authorList>
            <person name="Choi Y.-J."/>
            <person name="Martin J."/>
            <person name="Mitreva M."/>
        </authorList>
    </citation>
    <scope>NUCLEOTIDE SEQUENCE [LARGE SCALE GENOMIC DNA]</scope>
</reference>
<dbReference type="EMBL" id="JXXN02003117">
    <property type="protein sequence ID" value="THD21945.1"/>
    <property type="molecule type" value="Genomic_DNA"/>
</dbReference>